<dbReference type="GO" id="GO:0005886">
    <property type="term" value="C:plasma membrane"/>
    <property type="evidence" value="ECO:0007669"/>
    <property type="project" value="UniProtKB-SubCell"/>
</dbReference>
<organism evidence="11 12">
    <name type="scientific">Candidatus Liptonbacteria bacterium GWB1_49_6</name>
    <dbReference type="NCBI Taxonomy" id="1798644"/>
    <lineage>
        <taxon>Bacteria</taxon>
        <taxon>Candidatus Liptoniibacteriota</taxon>
    </lineage>
</organism>
<accession>A0A1G2C4N4</accession>
<dbReference type="PANTHER" id="PTHR43394:SF1">
    <property type="entry name" value="ATP-BINDING CASSETTE SUB-FAMILY B MEMBER 10, MITOCHONDRIAL"/>
    <property type="match status" value="1"/>
</dbReference>
<dbReference type="Gene3D" id="1.20.1560.10">
    <property type="entry name" value="ABC transporter type 1, transmembrane domain"/>
    <property type="match status" value="1"/>
</dbReference>
<feature type="domain" description="ABC transporter" evidence="9">
    <location>
        <begin position="349"/>
        <end position="585"/>
    </location>
</feature>
<proteinExistence type="predicted"/>
<keyword evidence="4" id="KW-0547">Nucleotide-binding</keyword>
<dbReference type="Gene3D" id="3.40.50.300">
    <property type="entry name" value="P-loop containing nucleotide triphosphate hydrolases"/>
    <property type="match status" value="1"/>
</dbReference>
<comment type="caution">
    <text evidence="11">The sequence shown here is derived from an EMBL/GenBank/DDBJ whole genome shotgun (WGS) entry which is preliminary data.</text>
</comment>
<keyword evidence="6 8" id="KW-1133">Transmembrane helix</keyword>
<dbReference type="AlphaFoldDB" id="A0A1G2C4N4"/>
<keyword evidence="5" id="KW-0067">ATP-binding</keyword>
<protein>
    <recommendedName>
        <fullName evidence="13">ABC transporter ATP-binding protein</fullName>
    </recommendedName>
</protein>
<dbReference type="InterPro" id="IPR017871">
    <property type="entry name" value="ABC_transporter-like_CS"/>
</dbReference>
<sequence>MNEKKSAMPAYLKYIFALAFKQKRRIRFLAILLFVSVAARLTEPYLYKVVVDTLTDGLVARGFVSAQFTTLIVSVAIWFFLAVVVNTASAQMSFLVWHIGIKSSEEIHLLGYRRLLKLDYEQHMAEHSSRYAKIVDDADVSTWEMTNWWLGRFSSAILGFLGMLVIALIVSWQMTLIAVSVIPPTLWFIIRHVKKYEDEQRRVNKMWEEKHEHLADQVANIVTYKLNPHENVFVKRHEVYSNNATSAQLALNKRWRLVEMLNPDAFARFLVLGAGIFFVQNGAITLGTLFMFMGLLNEILTPLHLMGDILPQYTRRAQHIERLLGLFAQEDKVANPASPRNILAVNGRVAFEHVSFSYPQEKSGFRISDVSFGIEPGQTVALVGHSGSGKTTIMTLLTRLSDPTHGRITIDGIDLREFDLEEIKKYVGTVLQENAMYNETISANIAYGDPAATKEQIIRAAKQAHADEFIRKLPKGYDTLIGERGIRLSGGEKQRVAIARAILKDPRIVVLDEPTSALDSITERKVQQGINELMKGRTTLIIAHRLSTVRNADIILVLEDGKIIGEGPHEKLVKTCPTYKTMVDLQVEGFLADRSLPAGK</sequence>
<evidence type="ECO:0000313" key="11">
    <source>
        <dbReference type="EMBL" id="OGY96385.1"/>
    </source>
</evidence>
<dbReference type="InterPro" id="IPR036640">
    <property type="entry name" value="ABC1_TM_sf"/>
</dbReference>
<name>A0A1G2C4N4_9BACT</name>
<dbReference type="InterPro" id="IPR011527">
    <property type="entry name" value="ABC1_TM_dom"/>
</dbReference>
<evidence type="ECO:0000256" key="4">
    <source>
        <dbReference type="ARBA" id="ARBA00022741"/>
    </source>
</evidence>
<dbReference type="GO" id="GO:0005524">
    <property type="term" value="F:ATP binding"/>
    <property type="evidence" value="ECO:0007669"/>
    <property type="project" value="UniProtKB-KW"/>
</dbReference>
<gene>
    <name evidence="11" type="ORF">A2122_03055</name>
</gene>
<dbReference type="GO" id="GO:0016887">
    <property type="term" value="F:ATP hydrolysis activity"/>
    <property type="evidence" value="ECO:0007669"/>
    <property type="project" value="InterPro"/>
</dbReference>
<dbReference type="Pfam" id="PF00005">
    <property type="entry name" value="ABC_tran"/>
    <property type="match status" value="1"/>
</dbReference>
<comment type="subcellular location">
    <subcellularLocation>
        <location evidence="1">Cell membrane</location>
        <topology evidence="1">Multi-pass membrane protein</topology>
    </subcellularLocation>
</comment>
<dbReference type="PROSITE" id="PS50929">
    <property type="entry name" value="ABC_TM1F"/>
    <property type="match status" value="1"/>
</dbReference>
<evidence type="ECO:0000256" key="6">
    <source>
        <dbReference type="ARBA" id="ARBA00022989"/>
    </source>
</evidence>
<dbReference type="InterPro" id="IPR027417">
    <property type="entry name" value="P-loop_NTPase"/>
</dbReference>
<dbReference type="SUPFAM" id="SSF90123">
    <property type="entry name" value="ABC transporter transmembrane region"/>
    <property type="match status" value="1"/>
</dbReference>
<dbReference type="InterPro" id="IPR003439">
    <property type="entry name" value="ABC_transporter-like_ATP-bd"/>
</dbReference>
<dbReference type="SUPFAM" id="SSF52540">
    <property type="entry name" value="P-loop containing nucleoside triphosphate hydrolases"/>
    <property type="match status" value="1"/>
</dbReference>
<evidence type="ECO:0000256" key="5">
    <source>
        <dbReference type="ARBA" id="ARBA00022840"/>
    </source>
</evidence>
<evidence type="ECO:0000259" key="9">
    <source>
        <dbReference type="PROSITE" id="PS50893"/>
    </source>
</evidence>
<dbReference type="PROSITE" id="PS50893">
    <property type="entry name" value="ABC_TRANSPORTER_2"/>
    <property type="match status" value="1"/>
</dbReference>
<evidence type="ECO:0000313" key="12">
    <source>
        <dbReference type="Proteomes" id="UP000176648"/>
    </source>
</evidence>
<feature type="transmembrane region" description="Helical" evidence="8">
    <location>
        <begin position="64"/>
        <end position="85"/>
    </location>
</feature>
<dbReference type="InterPro" id="IPR039421">
    <property type="entry name" value="Type_1_exporter"/>
</dbReference>
<evidence type="ECO:0008006" key="13">
    <source>
        <dbReference type="Google" id="ProtNLM"/>
    </source>
</evidence>
<evidence type="ECO:0000256" key="3">
    <source>
        <dbReference type="ARBA" id="ARBA00022692"/>
    </source>
</evidence>
<dbReference type="Proteomes" id="UP000176648">
    <property type="component" value="Unassembled WGS sequence"/>
</dbReference>
<dbReference type="FunFam" id="3.40.50.300:FF:000287">
    <property type="entry name" value="Multidrug ABC transporter ATP-binding protein"/>
    <property type="match status" value="1"/>
</dbReference>
<dbReference type="GO" id="GO:0015421">
    <property type="term" value="F:ABC-type oligopeptide transporter activity"/>
    <property type="evidence" value="ECO:0007669"/>
    <property type="project" value="TreeGrafter"/>
</dbReference>
<dbReference type="Pfam" id="PF00664">
    <property type="entry name" value="ABC_membrane"/>
    <property type="match status" value="1"/>
</dbReference>
<evidence type="ECO:0000256" key="1">
    <source>
        <dbReference type="ARBA" id="ARBA00004651"/>
    </source>
</evidence>
<reference evidence="11 12" key="1">
    <citation type="journal article" date="2016" name="Nat. Commun.">
        <title>Thousands of microbial genomes shed light on interconnected biogeochemical processes in an aquifer system.</title>
        <authorList>
            <person name="Anantharaman K."/>
            <person name="Brown C.T."/>
            <person name="Hug L.A."/>
            <person name="Sharon I."/>
            <person name="Castelle C.J."/>
            <person name="Probst A.J."/>
            <person name="Thomas B.C."/>
            <person name="Singh A."/>
            <person name="Wilkins M.J."/>
            <person name="Karaoz U."/>
            <person name="Brodie E.L."/>
            <person name="Williams K.H."/>
            <person name="Hubbard S.S."/>
            <person name="Banfield J.F."/>
        </authorList>
    </citation>
    <scope>NUCLEOTIDE SEQUENCE [LARGE SCALE GENOMIC DNA]</scope>
</reference>
<evidence type="ECO:0000256" key="8">
    <source>
        <dbReference type="SAM" id="Phobius"/>
    </source>
</evidence>
<feature type="transmembrane region" description="Helical" evidence="8">
    <location>
        <begin position="269"/>
        <end position="296"/>
    </location>
</feature>
<feature type="domain" description="ABC transmembrane type-1" evidence="10">
    <location>
        <begin position="28"/>
        <end position="315"/>
    </location>
</feature>
<feature type="transmembrane region" description="Helical" evidence="8">
    <location>
        <begin position="149"/>
        <end position="170"/>
    </location>
</feature>
<evidence type="ECO:0000256" key="7">
    <source>
        <dbReference type="ARBA" id="ARBA00023136"/>
    </source>
</evidence>
<dbReference type="EMBL" id="MHKU01000033">
    <property type="protein sequence ID" value="OGY96385.1"/>
    <property type="molecule type" value="Genomic_DNA"/>
</dbReference>
<dbReference type="InterPro" id="IPR003593">
    <property type="entry name" value="AAA+_ATPase"/>
</dbReference>
<dbReference type="STRING" id="1798644.A2122_03055"/>
<dbReference type="PROSITE" id="PS00211">
    <property type="entry name" value="ABC_TRANSPORTER_1"/>
    <property type="match status" value="1"/>
</dbReference>
<evidence type="ECO:0000256" key="2">
    <source>
        <dbReference type="ARBA" id="ARBA00022448"/>
    </source>
</evidence>
<keyword evidence="7 8" id="KW-0472">Membrane</keyword>
<dbReference type="SMART" id="SM00382">
    <property type="entry name" value="AAA"/>
    <property type="match status" value="1"/>
</dbReference>
<dbReference type="PANTHER" id="PTHR43394">
    <property type="entry name" value="ATP-DEPENDENT PERMEASE MDL1, MITOCHONDRIAL"/>
    <property type="match status" value="1"/>
</dbReference>
<feature type="transmembrane region" description="Helical" evidence="8">
    <location>
        <begin position="176"/>
        <end position="193"/>
    </location>
</feature>
<evidence type="ECO:0000259" key="10">
    <source>
        <dbReference type="PROSITE" id="PS50929"/>
    </source>
</evidence>
<keyword evidence="2" id="KW-0813">Transport</keyword>
<keyword evidence="3 8" id="KW-0812">Transmembrane</keyword>